<feature type="non-terminal residue" evidence="1">
    <location>
        <position position="559"/>
    </location>
</feature>
<keyword evidence="2" id="KW-1185">Reference proteome</keyword>
<dbReference type="EMBL" id="JBHZPZ010000038">
    <property type="protein sequence ID" value="MFE3869596.1"/>
    <property type="molecule type" value="Genomic_DNA"/>
</dbReference>
<evidence type="ECO:0000313" key="2">
    <source>
        <dbReference type="Proteomes" id="UP001600109"/>
    </source>
</evidence>
<protein>
    <submittedName>
        <fullName evidence="1">SprB repeat-containing protein</fullName>
    </submittedName>
</protein>
<name>A0ABW6HZZ8_9FLAO</name>
<sequence>IITGTISGGKAPYTVSMVSGTGTLTQPVGLGTTFTFTSTTPGANQFQVTDANGCPAQSGVITINPIVYPTATFSKVDPTCNGNSDGSIRLIPSGGIAPYQYSIDNGATFTITNVFGGLSAGLYEYVIRDKKGCEATGTITLDDPALIVPNIVMHPIVCNVNTPGSFDVTIASGGVAPFTYTLYDNTFTQIATSGIIGATNYSFGGLNFGDYYITIVDAKGCQYNSTKLRITTPPFLTLNAVTLGGDCIVGAKVDLTVIAGGVAPYQYSIFGQPLTESAPTVATTFTFNGLLHGTSYFFQVKDVNNCISILEVPIPSISSIVVAIDSKTNVTCNGANNGVLNYTVSSFDATVTTIDYELLNPLTNLPIVPPVSGSIVGPIGGPVSGVISGLKPGDYILKVKESTGTLCSALIPFNITQPIQPVNATISNETNANCISGAQITVSATGGTGPYQYAFVPNGSAQGGAYTTSNLGILDYDTFGNNWDIWVKDANGCEFKIDKLITKDPTPVIAAVLNNQCAPTEGNFAIDVTLTTAGMAPYSYSVDGGVYQSQTAPFTISNL</sequence>
<dbReference type="Proteomes" id="UP001600109">
    <property type="component" value="Unassembled WGS sequence"/>
</dbReference>
<accession>A0ABW6HZZ8</accession>
<dbReference type="Pfam" id="PF13573">
    <property type="entry name" value="SprB"/>
    <property type="match status" value="2"/>
</dbReference>
<organism evidence="1 2">
    <name type="scientific">Flavobacterium xylosi</name>
    <dbReference type="NCBI Taxonomy" id="3230415"/>
    <lineage>
        <taxon>Bacteria</taxon>
        <taxon>Pseudomonadati</taxon>
        <taxon>Bacteroidota</taxon>
        <taxon>Flavobacteriia</taxon>
        <taxon>Flavobacteriales</taxon>
        <taxon>Flavobacteriaceae</taxon>
        <taxon>Flavobacterium</taxon>
    </lineage>
</organism>
<gene>
    <name evidence="1" type="ORF">ACFX5E_16170</name>
</gene>
<dbReference type="RefSeq" id="WP_379856202.1">
    <property type="nucleotide sequence ID" value="NZ_JBHZPZ010000038.1"/>
</dbReference>
<reference evidence="1 2" key="1">
    <citation type="submission" date="2024-06" db="EMBL/GenBank/DDBJ databases">
        <title>Flavobacterium spp. isolated from glacier.</title>
        <authorList>
            <person name="Han D."/>
        </authorList>
    </citation>
    <scope>NUCLEOTIDE SEQUENCE [LARGE SCALE GENOMIC DNA]</scope>
    <source>
        <strain evidence="1 2">LS2P90</strain>
    </source>
</reference>
<comment type="caution">
    <text evidence="1">The sequence shown here is derived from an EMBL/GenBank/DDBJ whole genome shotgun (WGS) entry which is preliminary data.</text>
</comment>
<dbReference type="InterPro" id="IPR025667">
    <property type="entry name" value="SprB_repeat"/>
</dbReference>
<evidence type="ECO:0000313" key="1">
    <source>
        <dbReference type="EMBL" id="MFE3869596.1"/>
    </source>
</evidence>
<proteinExistence type="predicted"/>
<feature type="non-terminal residue" evidence="1">
    <location>
        <position position="1"/>
    </location>
</feature>